<dbReference type="EMBL" id="AZFK01000077">
    <property type="protein sequence ID" value="KRL88478.1"/>
    <property type="molecule type" value="Genomic_DNA"/>
</dbReference>
<dbReference type="AlphaFoldDB" id="A0A0R1U606"/>
<name>A0A0R1U606_9LACO</name>
<evidence type="ECO:0000313" key="2">
    <source>
        <dbReference type="Proteomes" id="UP000050816"/>
    </source>
</evidence>
<dbReference type="RefSeq" id="WP_056955409.1">
    <property type="nucleotide sequence ID" value="NZ_AZFK01000077.1"/>
</dbReference>
<proteinExistence type="predicted"/>
<sequence>MLDRQKRAACLAALTAVINQSDLPLTPATQAHLQATAQQLANGGKVSALAADLFPSLLREKAHLADDPDFNALFTLVQTQASHWRRGLLYPVPDPHKSQF</sequence>
<evidence type="ECO:0000313" key="1">
    <source>
        <dbReference type="EMBL" id="KRL88478.1"/>
    </source>
</evidence>
<accession>A0A0R1U606</accession>
<reference evidence="1 2" key="1">
    <citation type="journal article" date="2015" name="Genome Announc.">
        <title>Expanding the biotechnology potential of lactobacilli through comparative genomics of 213 strains and associated genera.</title>
        <authorList>
            <person name="Sun Z."/>
            <person name="Harris H.M."/>
            <person name="McCann A."/>
            <person name="Guo C."/>
            <person name="Argimon S."/>
            <person name="Zhang W."/>
            <person name="Yang X."/>
            <person name="Jeffery I.B."/>
            <person name="Cooney J.C."/>
            <person name="Kagawa T.F."/>
            <person name="Liu W."/>
            <person name="Song Y."/>
            <person name="Salvetti E."/>
            <person name="Wrobel A."/>
            <person name="Rasinkangas P."/>
            <person name="Parkhill J."/>
            <person name="Rea M.C."/>
            <person name="O'Sullivan O."/>
            <person name="Ritari J."/>
            <person name="Douillard F.P."/>
            <person name="Paul Ross R."/>
            <person name="Yang R."/>
            <person name="Briner A.E."/>
            <person name="Felis G.E."/>
            <person name="de Vos W.M."/>
            <person name="Barrangou R."/>
            <person name="Klaenhammer T.R."/>
            <person name="Caufield P.W."/>
            <person name="Cui Y."/>
            <person name="Zhang H."/>
            <person name="O'Toole P.W."/>
        </authorList>
    </citation>
    <scope>NUCLEOTIDE SEQUENCE [LARGE SCALE GENOMIC DNA]</scope>
    <source>
        <strain evidence="1 2">DSM 15946</strain>
    </source>
</reference>
<comment type="caution">
    <text evidence="1">The sequence shown here is derived from an EMBL/GenBank/DDBJ whole genome shotgun (WGS) entry which is preliminary data.</text>
</comment>
<protein>
    <submittedName>
        <fullName evidence="1">Uncharacterized protein</fullName>
    </submittedName>
</protein>
<dbReference type="PATRIC" id="fig|1423760.3.peg.441"/>
<dbReference type="Proteomes" id="UP000050816">
    <property type="component" value="Unassembled WGS sequence"/>
</dbReference>
<organism evidence="1 2">
    <name type="scientific">Limosilactobacillus ingluviei DSM 15946</name>
    <dbReference type="NCBI Taxonomy" id="1423760"/>
    <lineage>
        <taxon>Bacteria</taxon>
        <taxon>Bacillati</taxon>
        <taxon>Bacillota</taxon>
        <taxon>Bacilli</taxon>
        <taxon>Lactobacillales</taxon>
        <taxon>Lactobacillaceae</taxon>
        <taxon>Limosilactobacillus</taxon>
    </lineage>
</organism>
<gene>
    <name evidence="1" type="ORF">FC43_GL000423</name>
</gene>